<comment type="caution">
    <text evidence="8">The sequence shown here is derived from an EMBL/GenBank/DDBJ whole genome shotgun (WGS) entry which is preliminary data.</text>
</comment>
<feature type="transmembrane region" description="Helical" evidence="6">
    <location>
        <begin position="154"/>
        <end position="174"/>
    </location>
</feature>
<evidence type="ECO:0000256" key="3">
    <source>
        <dbReference type="ARBA" id="ARBA00022692"/>
    </source>
</evidence>
<evidence type="ECO:0000259" key="7">
    <source>
        <dbReference type="Pfam" id="PF00324"/>
    </source>
</evidence>
<feature type="transmembrane region" description="Helical" evidence="6">
    <location>
        <begin position="123"/>
        <end position="142"/>
    </location>
</feature>
<evidence type="ECO:0000256" key="2">
    <source>
        <dbReference type="ARBA" id="ARBA00009523"/>
    </source>
</evidence>
<keyword evidence="9" id="KW-1185">Reference proteome</keyword>
<feature type="transmembrane region" description="Helical" evidence="6">
    <location>
        <begin position="385"/>
        <end position="401"/>
    </location>
</feature>
<dbReference type="InterPro" id="IPR004841">
    <property type="entry name" value="AA-permease/SLC12A_dom"/>
</dbReference>
<keyword evidence="5 6" id="KW-0472">Membrane</keyword>
<feature type="transmembrane region" description="Helical" evidence="6">
    <location>
        <begin position="228"/>
        <end position="251"/>
    </location>
</feature>
<proteinExistence type="inferred from homology"/>
<sequence length="443" mass="46808">MTAAHQPGLKKTLRLRSVVLFGLAYMTPIIVLGIFGVIAEKSHGGSAGSYLLATVAMLFTAMSYGLMARHYPIAGSAYTYVRNALDSRLGFLIGWAILLDYLFLPLVVWLIGSTYLKGQFPGIPIWLWVVVFVVATTALNIVGLKVADRANFVLMSFQLLIVTLFVALTIVHLVANSQPLASPVPFTGTGGFSAIAAGAAVAAYSFLGFDAVSTLTEETHDAQRTIPTAIVLVALIGGAVFVAVAYFVSLVSPGSVFPHPGSLAEDIARTVGGSAFAAVFVAALAIGQFTSGLAAQAAVARLLYAMGRDGVLPRRAFGMVLERFRTPVFNIALAGTIGLAAMFLNVATSTSFINFGAFTAFTMANLSVIAYFVRHRDAPLSRWRYVALPLVGAGVDVYLLVHLDSRALTVGLSWLALGIGYLLVLTRGLTRKPPELSGIAEAG</sequence>
<dbReference type="PIRSF" id="PIRSF006060">
    <property type="entry name" value="AA_transporter"/>
    <property type="match status" value="1"/>
</dbReference>
<evidence type="ECO:0000313" key="9">
    <source>
        <dbReference type="Proteomes" id="UP001300745"/>
    </source>
</evidence>
<dbReference type="PANTHER" id="PTHR42770">
    <property type="entry name" value="AMINO ACID TRANSPORTER-RELATED"/>
    <property type="match status" value="1"/>
</dbReference>
<dbReference type="Gene3D" id="1.20.1740.10">
    <property type="entry name" value="Amino acid/polyamine transporter I"/>
    <property type="match status" value="1"/>
</dbReference>
<feature type="transmembrane region" description="Helical" evidence="6">
    <location>
        <begin position="89"/>
        <end position="111"/>
    </location>
</feature>
<accession>A0ABT3SBR7</accession>
<dbReference type="Proteomes" id="UP001300745">
    <property type="component" value="Unassembled WGS sequence"/>
</dbReference>
<comment type="subcellular location">
    <subcellularLocation>
        <location evidence="1">Membrane</location>
        <topology evidence="1">Multi-pass membrane protein</topology>
    </subcellularLocation>
</comment>
<reference evidence="8 9" key="1">
    <citation type="submission" date="2022-11" db="EMBL/GenBank/DDBJ databases">
        <title>Mycobacterium sp. nov.</title>
        <authorList>
            <person name="Papic B."/>
            <person name="Spicic S."/>
            <person name="Duvnjak S."/>
        </authorList>
    </citation>
    <scope>NUCLEOTIDE SEQUENCE [LARGE SCALE GENOMIC DNA]</scope>
    <source>
        <strain evidence="8 9">CVI_P4</strain>
    </source>
</reference>
<feature type="transmembrane region" description="Helical" evidence="6">
    <location>
        <begin position="271"/>
        <end position="304"/>
    </location>
</feature>
<gene>
    <name evidence="8" type="ORF">ORI27_09640</name>
</gene>
<dbReference type="PANTHER" id="PTHR42770:SF8">
    <property type="entry name" value="PUTRESCINE IMPORTER PUUP"/>
    <property type="match status" value="1"/>
</dbReference>
<feature type="transmembrane region" description="Helical" evidence="6">
    <location>
        <begin position="18"/>
        <end position="38"/>
    </location>
</feature>
<protein>
    <submittedName>
        <fullName evidence="8">APC family permease</fullName>
    </submittedName>
</protein>
<comment type="similarity">
    <text evidence="2">Belongs to the amino acid-polyamine-organocation (APC) superfamily.</text>
</comment>
<evidence type="ECO:0000256" key="6">
    <source>
        <dbReference type="SAM" id="Phobius"/>
    </source>
</evidence>
<feature type="transmembrane region" description="Helical" evidence="6">
    <location>
        <begin position="407"/>
        <end position="425"/>
    </location>
</feature>
<evidence type="ECO:0000256" key="1">
    <source>
        <dbReference type="ARBA" id="ARBA00004141"/>
    </source>
</evidence>
<organism evidence="8 9">
    <name type="scientific">Mycobacterium pinniadriaticum</name>
    <dbReference type="NCBI Taxonomy" id="2994102"/>
    <lineage>
        <taxon>Bacteria</taxon>
        <taxon>Bacillati</taxon>
        <taxon>Actinomycetota</taxon>
        <taxon>Actinomycetes</taxon>
        <taxon>Mycobacteriales</taxon>
        <taxon>Mycobacteriaceae</taxon>
        <taxon>Mycobacterium</taxon>
    </lineage>
</organism>
<feature type="transmembrane region" description="Helical" evidence="6">
    <location>
        <begin position="186"/>
        <end position="207"/>
    </location>
</feature>
<name>A0ABT3SBR7_9MYCO</name>
<keyword evidence="4 6" id="KW-1133">Transmembrane helix</keyword>
<evidence type="ECO:0000256" key="4">
    <source>
        <dbReference type="ARBA" id="ARBA00022989"/>
    </source>
</evidence>
<dbReference type="EMBL" id="JAPJDO010000006">
    <property type="protein sequence ID" value="MCX2936962.1"/>
    <property type="molecule type" value="Genomic_DNA"/>
</dbReference>
<evidence type="ECO:0000256" key="5">
    <source>
        <dbReference type="ARBA" id="ARBA00023136"/>
    </source>
</evidence>
<dbReference type="InterPro" id="IPR050367">
    <property type="entry name" value="APC_superfamily"/>
</dbReference>
<feature type="transmembrane region" description="Helical" evidence="6">
    <location>
        <begin position="324"/>
        <end position="346"/>
    </location>
</feature>
<dbReference type="Pfam" id="PF00324">
    <property type="entry name" value="AA_permease"/>
    <property type="match status" value="1"/>
</dbReference>
<feature type="transmembrane region" description="Helical" evidence="6">
    <location>
        <begin position="50"/>
        <end position="68"/>
    </location>
</feature>
<evidence type="ECO:0000313" key="8">
    <source>
        <dbReference type="EMBL" id="MCX2936962.1"/>
    </source>
</evidence>
<keyword evidence="3 6" id="KW-0812">Transmembrane</keyword>
<dbReference type="RefSeq" id="WP_265996532.1">
    <property type="nucleotide sequence ID" value="NZ_JAPJDN010000006.1"/>
</dbReference>
<feature type="transmembrane region" description="Helical" evidence="6">
    <location>
        <begin position="352"/>
        <end position="373"/>
    </location>
</feature>
<feature type="domain" description="Amino acid permease/ SLC12A" evidence="7">
    <location>
        <begin position="21"/>
        <end position="388"/>
    </location>
</feature>